<name>A0A6C1TWA9_9CORY</name>
<feature type="domain" description="SWIM-type" evidence="2">
    <location>
        <begin position="137"/>
        <end position="172"/>
    </location>
</feature>
<gene>
    <name evidence="4" type="ORF">EKI59_11275</name>
    <name evidence="3" type="ORF">H0H28_08630</name>
</gene>
<accession>A0A6C1TWA9</accession>
<dbReference type="OrthoDB" id="188274at2"/>
<dbReference type="Proteomes" id="UP000580709">
    <property type="component" value="Unassembled WGS sequence"/>
</dbReference>
<dbReference type="AlphaFoldDB" id="A0A6C1TWA9"/>
<evidence type="ECO:0000259" key="2">
    <source>
        <dbReference type="PROSITE" id="PS50966"/>
    </source>
</evidence>
<keyword evidence="6" id="KW-1185">Reference proteome</keyword>
<comment type="caution">
    <text evidence="4">The sequence shown here is derived from an EMBL/GenBank/DDBJ whole genome shotgun (WGS) entry which is preliminary data.</text>
</comment>
<dbReference type="PANTHER" id="PTHR38133">
    <property type="entry name" value="SLR1429 PROTEIN"/>
    <property type="match status" value="1"/>
</dbReference>
<dbReference type="GO" id="GO:0008270">
    <property type="term" value="F:zinc ion binding"/>
    <property type="evidence" value="ECO:0007669"/>
    <property type="project" value="UniProtKB-KW"/>
</dbReference>
<organism evidence="4 5">
    <name type="scientific">Corynebacterium sanguinis</name>
    <dbReference type="NCBI Taxonomy" id="2594913"/>
    <lineage>
        <taxon>Bacteria</taxon>
        <taxon>Bacillati</taxon>
        <taxon>Actinomycetota</taxon>
        <taxon>Actinomycetes</taxon>
        <taxon>Mycobacteriales</taxon>
        <taxon>Corynebacteriaceae</taxon>
        <taxon>Corynebacterium</taxon>
    </lineage>
</organism>
<keyword evidence="1" id="KW-0479">Metal-binding</keyword>
<proteinExistence type="predicted"/>
<reference evidence="4 5" key="1">
    <citation type="submission" date="2018-12" db="EMBL/GenBank/DDBJ databases">
        <title>Corynebacterium sanguinis sp. nov., a clinically-associated and environmental corynebacterium.</title>
        <authorList>
            <person name="Gonzales-Siles L."/>
            <person name="Jaen-Luchoro D."/>
            <person name="Cardew S."/>
            <person name="Inganas E."/>
            <person name="Ohlen M."/>
            <person name="Jensie-Markopolous S."/>
            <person name="Pinyeiro-Iglesias B."/>
            <person name="Molin K."/>
            <person name="Skovbjerg S."/>
            <person name="Svensson-Stadler L."/>
            <person name="Funke G."/>
            <person name="Moore E.R.B."/>
        </authorList>
    </citation>
    <scope>NUCLEOTIDE SEQUENCE [LARGE SCALE GENOMIC DNA]</scope>
    <source>
        <strain evidence="4 5">58734</strain>
    </source>
</reference>
<dbReference type="RefSeq" id="WP_144773837.1">
    <property type="nucleotide sequence ID" value="NZ_JACEOR010000374.1"/>
</dbReference>
<reference evidence="3 6" key="2">
    <citation type="submission" date="2020-07" db="EMBL/GenBank/DDBJ databases">
        <authorList>
            <person name="Khare M."/>
        </authorList>
    </citation>
    <scope>NUCLEOTIDE SEQUENCE [LARGE SCALE GENOMIC DNA]</scope>
    <source>
        <strain evidence="3 6">P8776</strain>
    </source>
</reference>
<evidence type="ECO:0000313" key="5">
    <source>
        <dbReference type="Proteomes" id="UP000336646"/>
    </source>
</evidence>
<dbReference type="EMBL" id="RXIR01000036">
    <property type="protein sequence ID" value="TVS25823.1"/>
    <property type="molecule type" value="Genomic_DNA"/>
</dbReference>
<dbReference type="Proteomes" id="UP000336646">
    <property type="component" value="Unassembled WGS sequence"/>
</dbReference>
<protein>
    <recommendedName>
        <fullName evidence="2">SWIM-type domain-containing protein</fullName>
    </recommendedName>
</protein>
<keyword evidence="1" id="KW-0863">Zinc-finger</keyword>
<evidence type="ECO:0000313" key="6">
    <source>
        <dbReference type="Proteomes" id="UP000580709"/>
    </source>
</evidence>
<evidence type="ECO:0000313" key="4">
    <source>
        <dbReference type="EMBL" id="TVS25823.1"/>
    </source>
</evidence>
<dbReference type="PANTHER" id="PTHR38133:SF1">
    <property type="entry name" value="SLR1429 PROTEIN"/>
    <property type="match status" value="1"/>
</dbReference>
<evidence type="ECO:0000313" key="3">
    <source>
        <dbReference type="EMBL" id="MBA4505380.1"/>
    </source>
</evidence>
<sequence>MAQHNRPREDNVIYANFGARRRVTSPEEAGAAQPPLQRAPSFSPAAMRVFNAAVRQTDPARTKRGQQYAAGEHVLDVTVRSGGFDGVVAGSQNDPFSVSIQLPRRAPTDVQDALDIMARRANSVARARAGEFDDDVLDILLAPDPASVRFFCTCPDPAAVCKHAVAVAQKAAELIDASPEVIFSLRNLNLATFEQGVRNRAVSVAKENSEEGSEYFWDGREMPRLPEPKLAPMIEDSDIDMLHRAMQSVSFTNIDQLRAVADIEDLYEELTRQ</sequence>
<dbReference type="EMBL" id="JACEOR010000374">
    <property type="protein sequence ID" value="MBA4505380.1"/>
    <property type="molecule type" value="Genomic_DNA"/>
</dbReference>
<dbReference type="PROSITE" id="PS50966">
    <property type="entry name" value="ZF_SWIM"/>
    <property type="match status" value="1"/>
</dbReference>
<evidence type="ECO:0000256" key="1">
    <source>
        <dbReference type="PROSITE-ProRule" id="PRU00325"/>
    </source>
</evidence>
<dbReference type="InterPro" id="IPR007527">
    <property type="entry name" value="Znf_SWIM"/>
</dbReference>
<keyword evidence="1" id="KW-0862">Zinc</keyword>